<dbReference type="CDD" id="cd23507">
    <property type="entry name" value="hydrophobin_I"/>
    <property type="match status" value="1"/>
</dbReference>
<dbReference type="GO" id="GO:0009277">
    <property type="term" value="C:fungal-type cell wall"/>
    <property type="evidence" value="ECO:0007669"/>
    <property type="project" value="InterPro"/>
</dbReference>
<keyword evidence="1" id="KW-1015">Disulfide bond</keyword>
<reference evidence="4" key="1">
    <citation type="journal article" date="2018" name="Nat. Microbiol.">
        <title>Leveraging single-cell genomics to expand the fungal tree of life.</title>
        <authorList>
            <person name="Ahrendt S.R."/>
            <person name="Quandt C.A."/>
            <person name="Ciobanu D."/>
            <person name="Clum A."/>
            <person name="Salamov A."/>
            <person name="Andreopoulos B."/>
            <person name="Cheng J.F."/>
            <person name="Woyke T."/>
            <person name="Pelin A."/>
            <person name="Henrissat B."/>
            <person name="Reynolds N.K."/>
            <person name="Benny G.L."/>
            <person name="Smith M.E."/>
            <person name="James T.Y."/>
            <person name="Grigoriev I.V."/>
        </authorList>
    </citation>
    <scope>NUCLEOTIDE SEQUENCE [LARGE SCALE GENOMIC DNA]</scope>
    <source>
        <strain evidence="4">ATCC 52028</strain>
    </source>
</reference>
<dbReference type="OrthoDB" id="4225815at2759"/>
<evidence type="ECO:0000313" key="4">
    <source>
        <dbReference type="Proteomes" id="UP000274922"/>
    </source>
</evidence>
<sequence length="154" mass="15398">MLSLSRLLHVVLAVAYAAWLAHALAAPDAASPPSPAPAAAAAPGVPAQQCAVGSKTYCCSDVASPDSSVEGVLSGILNNIHVGLTCSPIIIPILSTVTVDMCHTTVICCAGNVIYNGTAVMGCDASTKRVMGPAGAVRRLGPPPETLLAPAATR</sequence>
<organism evidence="3 4">
    <name type="scientific">Caulochytrium protostelioides</name>
    <dbReference type="NCBI Taxonomy" id="1555241"/>
    <lineage>
        <taxon>Eukaryota</taxon>
        <taxon>Fungi</taxon>
        <taxon>Fungi incertae sedis</taxon>
        <taxon>Chytridiomycota</taxon>
        <taxon>Chytridiomycota incertae sedis</taxon>
        <taxon>Chytridiomycetes</taxon>
        <taxon>Caulochytriales</taxon>
        <taxon>Caulochytriaceae</taxon>
        <taxon>Caulochytrium</taxon>
    </lineage>
</organism>
<comment type="similarity">
    <text evidence="1">Belongs to the fungal hydrophobin family.</text>
</comment>
<comment type="subcellular location">
    <subcellularLocation>
        <location evidence="1">Secreted</location>
        <location evidence="1">Cell wall</location>
    </subcellularLocation>
</comment>
<proteinExistence type="inferred from homology"/>
<evidence type="ECO:0000256" key="2">
    <source>
        <dbReference type="SAM" id="MobiDB-lite"/>
    </source>
</evidence>
<feature type="signal peptide" evidence="1">
    <location>
        <begin position="1"/>
        <end position="23"/>
    </location>
</feature>
<dbReference type="EMBL" id="ML014150">
    <property type="protein sequence ID" value="RKP02155.1"/>
    <property type="molecule type" value="Genomic_DNA"/>
</dbReference>
<evidence type="ECO:0000256" key="1">
    <source>
        <dbReference type="RuleBase" id="RU365009"/>
    </source>
</evidence>
<dbReference type="AlphaFoldDB" id="A0A4P9XA18"/>
<dbReference type="Pfam" id="PF01185">
    <property type="entry name" value="Hydrophobin"/>
    <property type="match status" value="1"/>
</dbReference>
<dbReference type="Proteomes" id="UP000274922">
    <property type="component" value="Unassembled WGS sequence"/>
</dbReference>
<evidence type="ECO:0000313" key="3">
    <source>
        <dbReference type="EMBL" id="RKP02155.1"/>
    </source>
</evidence>
<keyword evidence="1" id="KW-0964">Secreted</keyword>
<protein>
    <recommendedName>
        <fullName evidence="1">Hydrophobin</fullName>
    </recommendedName>
</protein>
<feature type="region of interest" description="Disordered" evidence="2">
    <location>
        <begin position="134"/>
        <end position="154"/>
    </location>
</feature>
<keyword evidence="4" id="KW-1185">Reference proteome</keyword>
<dbReference type="SMART" id="SM00075">
    <property type="entry name" value="HYDRO"/>
    <property type="match status" value="1"/>
</dbReference>
<dbReference type="GO" id="GO:0005199">
    <property type="term" value="F:structural constituent of cell wall"/>
    <property type="evidence" value="ECO:0007669"/>
    <property type="project" value="InterPro"/>
</dbReference>
<keyword evidence="1" id="KW-0732">Signal</keyword>
<keyword evidence="1" id="KW-0134">Cell wall</keyword>
<gene>
    <name evidence="3" type="ORF">CXG81DRAFT_25175</name>
</gene>
<name>A0A4P9XA18_9FUNG</name>
<dbReference type="InterPro" id="IPR001338">
    <property type="entry name" value="Class_I_Hydrophobin"/>
</dbReference>
<accession>A0A4P9XA18</accession>
<feature type="chain" id="PRO_5020900585" description="Hydrophobin" evidence="1">
    <location>
        <begin position="24"/>
        <end position="154"/>
    </location>
</feature>